<dbReference type="PANTHER" id="PTHR18964:SF149">
    <property type="entry name" value="BIFUNCTIONAL UDP-N-ACETYLGLUCOSAMINE 2-EPIMERASE_N-ACETYLMANNOSAMINE KINASE"/>
    <property type="match status" value="1"/>
</dbReference>
<dbReference type="InterPro" id="IPR000600">
    <property type="entry name" value="ROK"/>
</dbReference>
<protein>
    <submittedName>
        <fullName evidence="2">ROK family transcriptional regulator</fullName>
    </submittedName>
</protein>
<dbReference type="EMBL" id="AXCY01000045">
    <property type="protein sequence ID" value="KGM10591.1"/>
    <property type="molecule type" value="Genomic_DNA"/>
</dbReference>
<name>A0A0A0BRI9_9CELL</name>
<evidence type="ECO:0000313" key="3">
    <source>
        <dbReference type="Proteomes" id="UP000029839"/>
    </source>
</evidence>
<accession>A0A0A0BRI9</accession>
<evidence type="ECO:0000256" key="1">
    <source>
        <dbReference type="ARBA" id="ARBA00006479"/>
    </source>
</evidence>
<dbReference type="Proteomes" id="UP000029839">
    <property type="component" value="Unassembled WGS sequence"/>
</dbReference>
<sequence>MRGDVASAREVVVGLDIGGTKVHGVLLVDGAVVAEDRFAVRHGADGVVATATLAVDALAGRLAALVPGAEVGAVGVGVPGLVLPGAGTVAHAVNLGIVEPEPLGARLAGALGVPVTVENDLNVAALGAAHVLGLEGDLAFLALGTGVAAGLLLDGRLRRGHRGAAGEVGHVPYAADGPRCACGQVGCLELYASGSAIDAAWPSPDGVPAPAHLFRAAAAGDVDAVRVRDRFADAVATAVQTLTLTVDVEHVVLGGGVSEVGEPLLVAVRRALGRREAASSFLATLGLADRVRLAPPGARVAPVGAALAALVGRDAGRGPGHAAGPLPARPTTATVA</sequence>
<dbReference type="Pfam" id="PF00480">
    <property type="entry name" value="ROK"/>
    <property type="match status" value="1"/>
</dbReference>
<gene>
    <name evidence="2" type="ORF">N868_14560</name>
</gene>
<proteinExistence type="inferred from homology"/>
<dbReference type="RefSeq" id="WP_052426221.1">
    <property type="nucleotide sequence ID" value="NZ_AXCY01000045.1"/>
</dbReference>
<organism evidence="2 3">
    <name type="scientific">Cellulomonas carbonis T26</name>
    <dbReference type="NCBI Taxonomy" id="947969"/>
    <lineage>
        <taxon>Bacteria</taxon>
        <taxon>Bacillati</taxon>
        <taxon>Actinomycetota</taxon>
        <taxon>Actinomycetes</taxon>
        <taxon>Micrococcales</taxon>
        <taxon>Cellulomonadaceae</taxon>
        <taxon>Cellulomonas</taxon>
    </lineage>
</organism>
<dbReference type="Gene3D" id="3.30.420.40">
    <property type="match status" value="2"/>
</dbReference>
<reference evidence="2 3" key="2">
    <citation type="journal article" date="2015" name="Stand. Genomic Sci.">
        <title>Draft genome sequence of Cellulomonas carbonis T26(T) and comparative analysis of six Cellulomonas genomes.</title>
        <authorList>
            <person name="Zhuang W."/>
            <person name="Zhang S."/>
            <person name="Xia X."/>
            <person name="Wang G."/>
        </authorList>
    </citation>
    <scope>NUCLEOTIDE SEQUENCE [LARGE SCALE GENOMIC DNA]</scope>
    <source>
        <strain evidence="2 3">T26</strain>
    </source>
</reference>
<evidence type="ECO:0000313" key="2">
    <source>
        <dbReference type="EMBL" id="KGM10591.1"/>
    </source>
</evidence>
<dbReference type="InterPro" id="IPR043129">
    <property type="entry name" value="ATPase_NBD"/>
</dbReference>
<comment type="similarity">
    <text evidence="1">Belongs to the ROK (NagC/XylR) family.</text>
</comment>
<dbReference type="AlphaFoldDB" id="A0A0A0BRI9"/>
<comment type="caution">
    <text evidence="2">The sequence shown here is derived from an EMBL/GenBank/DDBJ whole genome shotgun (WGS) entry which is preliminary data.</text>
</comment>
<keyword evidence="3" id="KW-1185">Reference proteome</keyword>
<reference evidence="2 3" key="1">
    <citation type="submission" date="2013-08" db="EMBL/GenBank/DDBJ databases">
        <title>Genome sequencing of Cellulomonas carbonis T26.</title>
        <authorList>
            <person name="Chen F."/>
            <person name="Li Y."/>
            <person name="Wang G."/>
        </authorList>
    </citation>
    <scope>NUCLEOTIDE SEQUENCE [LARGE SCALE GENOMIC DNA]</scope>
    <source>
        <strain evidence="2 3">T26</strain>
    </source>
</reference>
<dbReference type="SUPFAM" id="SSF53067">
    <property type="entry name" value="Actin-like ATPase domain"/>
    <property type="match status" value="1"/>
</dbReference>
<dbReference type="PANTHER" id="PTHR18964">
    <property type="entry name" value="ROK (REPRESSOR, ORF, KINASE) FAMILY"/>
    <property type="match status" value="1"/>
</dbReference>
<dbReference type="OrthoDB" id="8772678at2"/>